<reference evidence="2 3" key="1">
    <citation type="submission" date="2017-10" db="EMBL/GenBank/DDBJ databases">
        <title>Comparative genomics in systemic dimorphic fungi from Ajellomycetaceae.</title>
        <authorList>
            <person name="Munoz J.F."/>
            <person name="Mcewen J.G."/>
            <person name="Clay O.K."/>
            <person name="Cuomo C.A."/>
        </authorList>
    </citation>
    <scope>NUCLEOTIDE SEQUENCE [LARGE SCALE GENOMIC DNA]</scope>
    <source>
        <strain evidence="2 3">UAMH5409</strain>
    </source>
</reference>
<evidence type="ECO:0000313" key="3">
    <source>
        <dbReference type="Proteomes" id="UP000223968"/>
    </source>
</evidence>
<sequence>MSSFFQRFNPFASISPAIIPGALSEPAQESRSGDATEPTAIIPNTPCYSPSPTDVGHVRGMLKSTKPALPTELADIILDYADYCVKDVVTFVPSSTFYISSRGPGKYGLLVKGPVIRKFEQDGPELRDLRIESVGFEIASHDQGWGGTYRCAFSWFEAMIFRRRGDFKAEQELPSDLNMGDNNITPADYSDAHRSSGWDFLRDEDGKELKWHVQNNRVSERTTHTHRILWVPDDEHRREEQTEDDGSGSGEGFVRALQPGDVIFLWARAMYPNWANYVEKAMIEVIYSD</sequence>
<evidence type="ECO:0000313" key="2">
    <source>
        <dbReference type="EMBL" id="PGH17203.1"/>
    </source>
</evidence>
<dbReference type="STRING" id="1447875.A0A2B7Y841"/>
<evidence type="ECO:0000256" key="1">
    <source>
        <dbReference type="SAM" id="MobiDB-lite"/>
    </source>
</evidence>
<organism evidence="2 3">
    <name type="scientific">Helicocarpus griseus UAMH5409</name>
    <dbReference type="NCBI Taxonomy" id="1447875"/>
    <lineage>
        <taxon>Eukaryota</taxon>
        <taxon>Fungi</taxon>
        <taxon>Dikarya</taxon>
        <taxon>Ascomycota</taxon>
        <taxon>Pezizomycotina</taxon>
        <taxon>Eurotiomycetes</taxon>
        <taxon>Eurotiomycetidae</taxon>
        <taxon>Onygenales</taxon>
        <taxon>Ajellomycetaceae</taxon>
        <taxon>Helicocarpus</taxon>
    </lineage>
</organism>
<dbReference type="EMBL" id="PDNB01000012">
    <property type="protein sequence ID" value="PGH17203.1"/>
    <property type="molecule type" value="Genomic_DNA"/>
</dbReference>
<feature type="region of interest" description="Disordered" evidence="1">
    <location>
        <begin position="25"/>
        <end position="46"/>
    </location>
</feature>
<comment type="caution">
    <text evidence="2">The sequence shown here is derived from an EMBL/GenBank/DDBJ whole genome shotgun (WGS) entry which is preliminary data.</text>
</comment>
<accession>A0A2B7Y841</accession>
<dbReference type="AlphaFoldDB" id="A0A2B7Y841"/>
<feature type="region of interest" description="Disordered" evidence="1">
    <location>
        <begin position="233"/>
        <end position="253"/>
    </location>
</feature>
<proteinExistence type="predicted"/>
<dbReference type="OrthoDB" id="66095at2759"/>
<protein>
    <submittedName>
        <fullName evidence="2">Uncharacterized protein</fullName>
    </submittedName>
</protein>
<name>A0A2B7Y841_9EURO</name>
<gene>
    <name evidence="2" type="ORF">AJ79_01341</name>
</gene>
<keyword evidence="3" id="KW-1185">Reference proteome</keyword>
<dbReference type="Proteomes" id="UP000223968">
    <property type="component" value="Unassembled WGS sequence"/>
</dbReference>